<evidence type="ECO:0000313" key="8">
    <source>
        <dbReference type="Proteomes" id="UP000694844"/>
    </source>
</evidence>
<reference evidence="9" key="2">
    <citation type="submission" date="2025-08" db="UniProtKB">
        <authorList>
            <consortium name="RefSeq"/>
        </authorList>
    </citation>
    <scope>IDENTIFICATION</scope>
    <source>
        <tissue evidence="9">Whole sample</tissue>
    </source>
</reference>
<feature type="domain" description="NUP160 middle TPR" evidence="7">
    <location>
        <begin position="824"/>
        <end position="1087"/>
    </location>
</feature>
<evidence type="ECO:0000259" key="4">
    <source>
        <dbReference type="Pfam" id="PF11715"/>
    </source>
</evidence>
<evidence type="ECO:0000256" key="2">
    <source>
        <dbReference type="ARBA" id="ARBA00022448"/>
    </source>
</evidence>
<sequence length="1401" mass="157767">MAENSRVRYFREVVVPSNSGSKWKEGHINTVASVSTLQDIKVPDSSGGYAFTEGGVSNRFIYWRTTSNILELVEQSLDYNLFGSQIRFHFHDTQIIGGISIHESHGNVIVLVVTAISVHRLVFSHPSKLIKNNIGYTQSSQPVPSIFSYASENLWSKYLLNHGGNFSSQIQGAASAQNGEGQALFALSSNEGSVLLIKMPPLNIQGIVQQFELSKSSMMQKLWTGLVPAAMRGSQESLETATGLVIHPFRGDTFVFAICRDHKIRVWSTRTHECVSIYNILETCPELKNAPPAIGSGHKLVKVMTSDAVNLLLCVHLNFTERNQFCFIQPQLLSGRMQHLHMATVVGVAEDLIDYCVTSDKLWTLWTNSSGESIARVCHMSGELRDGNWVEVILHPSDGGEVLVSQHTDPREVYTEKIFQPKRFNLYDIHKALNVYRRSMDATVPANLDIDMLKQEVTEAVEDAIRNSAMANEVTEEEYCDLQMEQWSKFYSGVVQYQEVGGKMKGFFADSNTGLVCIIKKGGLSYVRPCDPIEELYLGNGYWSADHLDEITRRDVKTLGMCLSLIGGKISEEMVVQFEDSLLMKEPPEEAVRLLVEYLFFNTSLVEVSLDSLGALVQNINDLPSCLQVVLDSLDLTNRAAMEEEESDMESEQQQLMGDQMLTSDSALDFLTTTLQQTSETGFQALRDILVFLTSAISLGDRDGITPEISETLNEMIPRTSSLLQSYATLKWASTKVATPSTSNSLEMNLRQLATLELKENSGLTSMQKTVSSNVTVAELFIRGVGGNQARVNLSRTERFHDNTGQICNWAVLGITKQIQLLLWPLNENFLFPEFLASCCQYLPLQEYSYQLNHWCEINPASRKFMLGLCYLHFGEPEKAAQCYTEAKEGLEMEAFLQSLLQTDELNPRVLEVLYYLKVIRQFEEFDCADTVVHLARTAISIADQNDENTATLWSKMFKYQLELGHNDEAYSAMVSNPDPSRRKDCLRQLLVTLCERGDLQTLVGFPYIDLQDEVVSILESRARSVDITTQNYYDLLYAFYLSRNNFGKAGSVMYEHGMRLGREVPSRQGLQKQAHCYLAAMNALRLVNPMYAWIVKPTAGNEMQMMKGMMSGKRKLDGDEKEDLTAAPKKMEILELEDIEKEFMLVDARLQLLKHDTTNSVGSGPTPGPDEMVGLLVNAGMYDRALTICQLFDMKLTSVFDSLALRCVNLAKSCSHSTLADTTTLTRAWDWLKLNNLTAPSIKESSAADTAWSLLQHYLRTHEDNTAQLHRTVVVRLLSQGFPLPSWLIKSYKELNWSELLRLYTAYDQLEDAVLLTIEYVDALMGTYSGPDCPAFNLKSSLRPSPLNNWLPYTCIDQLSRALKDLKQDMLYDRLAEKLAHKLTSYHQKMRNISEQMAIR</sequence>
<comment type="subcellular location">
    <subcellularLocation>
        <location evidence="1">Nucleus</location>
    </subcellularLocation>
</comment>
<keyword evidence="8" id="KW-1185">Reference proteome</keyword>
<dbReference type="PANTHER" id="PTHR21286:SF0">
    <property type="entry name" value="NUCLEAR PORE COMPLEX PROTEIN NUP160"/>
    <property type="match status" value="1"/>
</dbReference>
<feature type="domain" description="Nucleoporin Nup120/160 beta-propeller" evidence="4">
    <location>
        <begin position="59"/>
        <end position="534"/>
    </location>
</feature>
<organism evidence="8 9">
    <name type="scientific">Crassostrea virginica</name>
    <name type="common">Eastern oyster</name>
    <dbReference type="NCBI Taxonomy" id="6565"/>
    <lineage>
        <taxon>Eukaryota</taxon>
        <taxon>Metazoa</taxon>
        <taxon>Spiralia</taxon>
        <taxon>Lophotrochozoa</taxon>
        <taxon>Mollusca</taxon>
        <taxon>Bivalvia</taxon>
        <taxon>Autobranchia</taxon>
        <taxon>Pteriomorphia</taxon>
        <taxon>Ostreida</taxon>
        <taxon>Ostreoidea</taxon>
        <taxon>Ostreidae</taxon>
        <taxon>Crassostrea</taxon>
    </lineage>
</organism>
<keyword evidence="3" id="KW-0539">Nucleus</keyword>
<dbReference type="SUPFAM" id="SSF50998">
    <property type="entry name" value="Quinoprotein alcohol dehydrogenase-like"/>
    <property type="match status" value="1"/>
</dbReference>
<feature type="domain" description="NUP160 helical" evidence="5">
    <location>
        <begin position="549"/>
        <end position="781"/>
    </location>
</feature>
<protein>
    <submittedName>
        <fullName evidence="9">Nuclear pore complex protein Nup160-like isoform X1</fullName>
    </submittedName>
</protein>
<dbReference type="InterPro" id="IPR056536">
    <property type="entry name" value="TPR_NUP160_C"/>
</dbReference>
<dbReference type="InterPro" id="IPR021717">
    <property type="entry name" value="Nucleoporin_Nup160"/>
</dbReference>
<dbReference type="GO" id="GO:0017056">
    <property type="term" value="F:structural constituent of nuclear pore"/>
    <property type="evidence" value="ECO:0007669"/>
    <property type="project" value="TreeGrafter"/>
</dbReference>
<evidence type="ECO:0000256" key="3">
    <source>
        <dbReference type="ARBA" id="ARBA00023242"/>
    </source>
</evidence>
<keyword evidence="2" id="KW-0813">Transport</keyword>
<dbReference type="GO" id="GO:0005643">
    <property type="term" value="C:nuclear pore"/>
    <property type="evidence" value="ECO:0007669"/>
    <property type="project" value="UniProtKB-ARBA"/>
</dbReference>
<evidence type="ECO:0000259" key="5">
    <source>
        <dbReference type="Pfam" id="PF23345"/>
    </source>
</evidence>
<dbReference type="Pfam" id="PF23347">
    <property type="entry name" value="TPR_Nup160_C"/>
    <property type="match status" value="1"/>
</dbReference>
<evidence type="ECO:0000313" key="9">
    <source>
        <dbReference type="RefSeq" id="XP_022291829.1"/>
    </source>
</evidence>
<dbReference type="KEGG" id="cvn:111103096"/>
<dbReference type="Pfam" id="PF23354">
    <property type="entry name" value="TPR_NUP160_120_M"/>
    <property type="match status" value="1"/>
</dbReference>
<dbReference type="InterPro" id="IPR011047">
    <property type="entry name" value="Quinoprotein_ADH-like_sf"/>
</dbReference>
<evidence type="ECO:0000259" key="6">
    <source>
        <dbReference type="Pfam" id="PF23347"/>
    </source>
</evidence>
<evidence type="ECO:0000256" key="1">
    <source>
        <dbReference type="ARBA" id="ARBA00004123"/>
    </source>
</evidence>
<dbReference type="Pfam" id="PF23345">
    <property type="entry name" value="NUP160_helical"/>
    <property type="match status" value="1"/>
</dbReference>
<evidence type="ECO:0000259" key="7">
    <source>
        <dbReference type="Pfam" id="PF23354"/>
    </source>
</evidence>
<dbReference type="Pfam" id="PF11715">
    <property type="entry name" value="Beta-prop_Nup120_160"/>
    <property type="match status" value="1"/>
</dbReference>
<dbReference type="OrthoDB" id="67716at2759"/>
<name>A0A8B8ANX2_CRAVI</name>
<dbReference type="GeneID" id="111103096"/>
<dbReference type="InterPro" id="IPR056547">
    <property type="entry name" value="NUP160_helical"/>
</dbReference>
<feature type="domain" description="NUP160 C-terminal TPR" evidence="6">
    <location>
        <begin position="1136"/>
        <end position="1398"/>
    </location>
</feature>
<accession>A0A8B8ANX2</accession>
<dbReference type="PANTHER" id="PTHR21286">
    <property type="entry name" value="NUCLEAR PORE COMPLEX PROTEIN NUP160"/>
    <property type="match status" value="1"/>
</dbReference>
<dbReference type="Proteomes" id="UP000694844">
    <property type="component" value="Chromosome 1"/>
</dbReference>
<proteinExistence type="predicted"/>
<reference evidence="8" key="1">
    <citation type="submission" date="2024-06" db="UniProtKB">
        <authorList>
            <consortium name="RefSeq"/>
        </authorList>
    </citation>
    <scope>NUCLEOTIDE SEQUENCE [LARGE SCALE GENOMIC DNA]</scope>
</reference>
<dbReference type="InterPro" id="IPR056535">
    <property type="entry name" value="TPR_NUP160_M"/>
</dbReference>
<gene>
    <name evidence="9" type="primary">LOC111103096</name>
</gene>
<dbReference type="InterPro" id="IPR059141">
    <property type="entry name" value="Beta-prop_Nup120_160"/>
</dbReference>
<dbReference type="RefSeq" id="XP_022291829.1">
    <property type="nucleotide sequence ID" value="XM_022436121.1"/>
</dbReference>